<accession>A0A0S1AW92</accession>
<dbReference type="KEGG" id="sacz:AOT14_06240"/>
<evidence type="ECO:0000313" key="2">
    <source>
        <dbReference type="EMBL" id="ALJ27063.1"/>
    </source>
</evidence>
<feature type="domain" description="Glycosyltransferase 2-like" evidence="1">
    <location>
        <begin position="807"/>
        <end position="917"/>
    </location>
</feature>
<organism evidence="2 3">
    <name type="scientific">Stenotrophomonas acidaminiphila</name>
    <dbReference type="NCBI Taxonomy" id="128780"/>
    <lineage>
        <taxon>Bacteria</taxon>
        <taxon>Pseudomonadati</taxon>
        <taxon>Pseudomonadota</taxon>
        <taxon>Gammaproteobacteria</taxon>
        <taxon>Lysobacterales</taxon>
        <taxon>Lysobacteraceae</taxon>
        <taxon>Stenotrophomonas</taxon>
    </lineage>
</organism>
<dbReference type="Proteomes" id="UP000061010">
    <property type="component" value="Chromosome"/>
</dbReference>
<proteinExistence type="predicted"/>
<dbReference type="PANTHER" id="PTHR43179">
    <property type="entry name" value="RHAMNOSYLTRANSFERASE WBBL"/>
    <property type="match status" value="1"/>
</dbReference>
<evidence type="ECO:0000259" key="1">
    <source>
        <dbReference type="Pfam" id="PF00535"/>
    </source>
</evidence>
<dbReference type="PATRIC" id="fig|128780.6.peg.630"/>
<keyword evidence="2" id="KW-0808">Transferase</keyword>
<dbReference type="Gene3D" id="3.90.550.10">
    <property type="entry name" value="Spore Coat Polysaccharide Biosynthesis Protein SpsA, Chain A"/>
    <property type="match status" value="2"/>
</dbReference>
<name>A0A0S1AW92_9GAMM</name>
<dbReference type="GO" id="GO:0016757">
    <property type="term" value="F:glycosyltransferase activity"/>
    <property type="evidence" value="ECO:0007669"/>
    <property type="project" value="UniProtKB-KW"/>
</dbReference>
<dbReference type="OrthoDB" id="9179784at2"/>
<dbReference type="Gene3D" id="3.40.50.300">
    <property type="entry name" value="P-loop containing nucleotide triphosphate hydrolases"/>
    <property type="match status" value="1"/>
</dbReference>
<evidence type="ECO:0000313" key="3">
    <source>
        <dbReference type="Proteomes" id="UP000061010"/>
    </source>
</evidence>
<dbReference type="InterPro" id="IPR027417">
    <property type="entry name" value="P-loop_NTPase"/>
</dbReference>
<dbReference type="InterPro" id="IPR001173">
    <property type="entry name" value="Glyco_trans_2-like"/>
</dbReference>
<dbReference type="InterPro" id="IPR029044">
    <property type="entry name" value="Nucleotide-diphossugar_trans"/>
</dbReference>
<dbReference type="SUPFAM" id="SSF52540">
    <property type="entry name" value="P-loop containing nucleoside triphosphate hydrolases"/>
    <property type="match status" value="1"/>
</dbReference>
<dbReference type="Pfam" id="PF00535">
    <property type="entry name" value="Glycos_transf_2"/>
    <property type="match status" value="2"/>
</dbReference>
<protein>
    <submittedName>
        <fullName evidence="2">Glycosyl transferase family 2</fullName>
    </submittedName>
</protein>
<gene>
    <name evidence="2" type="ORF">AOT14_06240</name>
</gene>
<dbReference type="CDD" id="cd04186">
    <property type="entry name" value="GT_2_like_c"/>
    <property type="match status" value="1"/>
</dbReference>
<dbReference type="CDD" id="cd04184">
    <property type="entry name" value="GT2_RfbC_Mx_like"/>
    <property type="match status" value="1"/>
</dbReference>
<dbReference type="EMBL" id="CP012900">
    <property type="protein sequence ID" value="ALJ27063.1"/>
    <property type="molecule type" value="Genomic_DNA"/>
</dbReference>
<dbReference type="SUPFAM" id="SSF53448">
    <property type="entry name" value="Nucleotide-diphospho-sugar transferases"/>
    <property type="match status" value="2"/>
</dbReference>
<keyword evidence="3" id="KW-1185">Reference proteome</keyword>
<dbReference type="PANTHER" id="PTHR43179:SF7">
    <property type="entry name" value="RHAMNOSYLTRANSFERASE WBBL"/>
    <property type="match status" value="1"/>
</dbReference>
<reference evidence="2 3" key="1">
    <citation type="journal article" date="2015" name="Genome Announc.">
        <title>Complete Genome Sequencing of Stenotrophomonas acidaminiphila ZAC14D2_NAIMI4_2, a Multidrug-Resistant Strain Isolated from Sediments of a Polluted River in Mexico, Uncovers New Antibiotic Resistance Genes and a Novel Class-II Lasso Peptide Biosynthesis Gene Cluster.</title>
        <authorList>
            <person name="Vinuesa P."/>
            <person name="Ochoa-Sanchez L.E."/>
        </authorList>
    </citation>
    <scope>NUCLEOTIDE SEQUENCE [LARGE SCALE GENOMIC DNA]</scope>
    <source>
        <strain evidence="2 3">ZAC14D2_NAIMI4_2</strain>
    </source>
</reference>
<feature type="domain" description="Glycosyltransferase 2-like" evidence="1">
    <location>
        <begin position="1065"/>
        <end position="1243"/>
    </location>
</feature>
<sequence length="1333" mass="148244">MRGLSQVTGVQVKSAEKSSPPHVIVVLGMHRSGTSALAGTFSQLGLNLGDELMPATADANPKGYFEHVRIVQAHDRLLAAFGMDWADPRPLPESWMRHPATMQVRRELAALLSELVANGDTVVIKDPRLCRFVPLWQALFEELGIDAHFAFIARHPVEVAASLRRRDGMSEYRAGLLSLAYQLEAELATRGANRVFMTYEALITDWRAQLGRCRHAFGDRVLPGGEGHAAAVEGFLDAQLRNHRAADVSALDPVVVDAYRCFQAASDGELEALPAAMDALRERFEAGRRGYAGAMEAVLSALDQDHARHVPEWSRGLELASAWNAPPLDMAPVVAPKVYLRTAMEGYSEEQSAEGPARIAPDGNCLLAIDIPVARAPERLRFDPDARAGAYELLALSLDGRPVADLAGRVKVMHEYRLATADPGLVAWVAAGDDPWLELDIADGARYCRGDTMRIELHFRRLTASMLAERNLTARHGEQVARLDTLHDALLQVQTVQRGAMEQTHAHVNRMQAEQRILIEHARSTQEAQLAALAEQRILIEHARSTQEAQLAALAGQVHMLSDIVQELKQRSDRPVLYRLGRKWRARQQRREDGWKARLEPLANVSACEPQGWRGTRCDPQFLLRMGAGPETGCTPGWHVLTIVRQVYEGRLDNPCLYLDYGTGMQAAGRIDLLPYDAAGCSATVIYLGPGLQALRLDPGDDDARFDIQVRLQHVSRARAWMRIMHATARARGGGFLSAAGVIGTALRRALVAGPGAMFRQGLEDYRELVPPVPSDYRRWLLRNEPALAADDIAARLAALPRRPLLSVVMPVYQAPERWLRRALDSVIGQHYPEWELCICDDASPSPHVRAVLEEYQRRDHRIKVVYRQENGHISASSNSALDVATGEYMVLLDHDDELHRDALLLVAEAVCRAPDAKLIYSDEDKIDEDGNRFDPYFKPDWNYDLFLGQNCISHLGVYWLPLVRELGGFRKGLEGSQDWDLALRCVERITPDQIVHIPRVLYHWRAIQGSTALAAGEKNYAVVAGRRAVEEHLQRTGQAGEVSILPASMMRVKRPVPVPAPKVSLVIPTRDRVDLLRLCVDSILERSTYPDYEILVVDNGSVEQETLDYFERISAMPDVRVLSYPGEFNYSAINNFAVAQARGEVIGLVNNDIEVISPGWMEEMVANALRPDVGAVGAMLYYPDDTIQHAGVLVGLCGVAGHVGSRHPRGSEGYFGRLLLVQELSAVTAACLLVRRSVYEEVGGLDERLRVAFNDVDLCLRIREKGYRNVWTPFAELYHHESASRGLEDNPVKQARFMSEVAFMQERWSQALLHDPAYNPNLSLTQPFALES</sequence>